<accession>A0A8S3Z3S2</accession>
<dbReference type="InterPro" id="IPR013320">
    <property type="entry name" value="ConA-like_dom_sf"/>
</dbReference>
<organism evidence="1 2">
    <name type="scientific">Candidula unifasciata</name>
    <dbReference type="NCBI Taxonomy" id="100452"/>
    <lineage>
        <taxon>Eukaryota</taxon>
        <taxon>Metazoa</taxon>
        <taxon>Spiralia</taxon>
        <taxon>Lophotrochozoa</taxon>
        <taxon>Mollusca</taxon>
        <taxon>Gastropoda</taxon>
        <taxon>Heterobranchia</taxon>
        <taxon>Euthyneura</taxon>
        <taxon>Panpulmonata</taxon>
        <taxon>Eupulmonata</taxon>
        <taxon>Stylommatophora</taxon>
        <taxon>Helicina</taxon>
        <taxon>Helicoidea</taxon>
        <taxon>Geomitridae</taxon>
        <taxon>Candidula</taxon>
    </lineage>
</organism>
<dbReference type="Gene3D" id="2.60.120.200">
    <property type="match status" value="1"/>
</dbReference>
<sequence length="346" mass="38838">MEGRDGHLPASSQCFVFSEGFPGFPYKAINLPGRENSYVDFYLNGKADFRDLTISLYVYPSGEPEGTILNYMCETGDIIRVAVLQGLLFVSFWDEYGVSVGATALSEVFLADTWSHLLISREFETGRIKIFHNGQNIDDIDDDFPNKIRLPVKGSIRLGSAQKDHNDQKFNGRFACFQFYTCVLTDAEVATSKEYCMPEKWNIVPKINLETREVDGEVRQCVTGYVAPSEVDFQPKECDFIDMGCIASGVNWNWVLSKNQWTASSRDNAHFHLIGRDRVPVAAEGSVLGNVRTTNKMTCSRLCLRVHGCKAFSWLGQTGNTTQCLLYKNILSATQIQEGARYFSLA</sequence>
<comment type="caution">
    <text evidence="1">The sequence shown here is derived from an EMBL/GenBank/DDBJ whole genome shotgun (WGS) entry which is preliminary data.</text>
</comment>
<evidence type="ECO:0000313" key="2">
    <source>
        <dbReference type="Proteomes" id="UP000678393"/>
    </source>
</evidence>
<dbReference type="Proteomes" id="UP000678393">
    <property type="component" value="Unassembled WGS sequence"/>
</dbReference>
<gene>
    <name evidence="1" type="ORF">CUNI_LOCUS7379</name>
</gene>
<dbReference type="Pfam" id="PF13385">
    <property type="entry name" value="Laminin_G_3"/>
    <property type="match status" value="1"/>
</dbReference>
<dbReference type="EMBL" id="CAJHNH020001169">
    <property type="protein sequence ID" value="CAG5121821.1"/>
    <property type="molecule type" value="Genomic_DNA"/>
</dbReference>
<dbReference type="PANTHER" id="PTHR47635:SF2">
    <property type="entry name" value="LAMG-LIKE JELLYROLL FOLD DOMAIN-CONTAINING PROTEIN"/>
    <property type="match status" value="1"/>
</dbReference>
<reference evidence="1" key="1">
    <citation type="submission" date="2021-04" db="EMBL/GenBank/DDBJ databases">
        <authorList>
            <consortium name="Molecular Ecology Group"/>
        </authorList>
    </citation>
    <scope>NUCLEOTIDE SEQUENCE</scope>
</reference>
<proteinExistence type="predicted"/>
<evidence type="ECO:0000313" key="1">
    <source>
        <dbReference type="EMBL" id="CAG5121821.1"/>
    </source>
</evidence>
<dbReference type="OrthoDB" id="6133027at2759"/>
<name>A0A8S3Z3S2_9EUPU</name>
<protein>
    <submittedName>
        <fullName evidence="1">Uncharacterized protein</fullName>
    </submittedName>
</protein>
<dbReference type="AlphaFoldDB" id="A0A8S3Z3S2"/>
<dbReference type="SUPFAM" id="SSF49899">
    <property type="entry name" value="Concanavalin A-like lectins/glucanases"/>
    <property type="match status" value="1"/>
</dbReference>
<dbReference type="PANTHER" id="PTHR47635">
    <property type="entry name" value="CUB DOMAIN-CONTAINING PROTEIN"/>
    <property type="match status" value="1"/>
</dbReference>
<keyword evidence="2" id="KW-1185">Reference proteome</keyword>